<keyword evidence="6" id="KW-0694">RNA-binding</keyword>
<keyword evidence="5" id="KW-0819">tRNA processing</keyword>
<keyword evidence="7" id="KW-0472">Membrane</keyword>
<keyword evidence="7" id="KW-0812">Transmembrane</keyword>
<keyword evidence="10" id="KW-1185">Reference proteome</keyword>
<keyword evidence="2" id="KW-0489">Methyltransferase</keyword>
<dbReference type="InterPro" id="IPR001537">
    <property type="entry name" value="SpoU_MeTrfase"/>
</dbReference>
<keyword evidence="1" id="KW-0820">tRNA-binding</keyword>
<feature type="non-terminal residue" evidence="9">
    <location>
        <position position="949"/>
    </location>
</feature>
<reference evidence="9" key="1">
    <citation type="submission" date="2021-02" db="EMBL/GenBank/DDBJ databases">
        <authorList>
            <person name="Dougan E. K."/>
            <person name="Rhodes N."/>
            <person name="Thang M."/>
            <person name="Chan C."/>
        </authorList>
    </citation>
    <scope>NUCLEOTIDE SEQUENCE</scope>
</reference>
<evidence type="ECO:0000256" key="2">
    <source>
        <dbReference type="ARBA" id="ARBA00022603"/>
    </source>
</evidence>
<dbReference type="Proteomes" id="UP000654075">
    <property type="component" value="Unassembled WGS sequence"/>
</dbReference>
<accession>A0A813ED00</accession>
<evidence type="ECO:0000256" key="4">
    <source>
        <dbReference type="ARBA" id="ARBA00022691"/>
    </source>
</evidence>
<feature type="transmembrane region" description="Helical" evidence="7">
    <location>
        <begin position="772"/>
        <end position="792"/>
    </location>
</feature>
<dbReference type="GO" id="GO:0008173">
    <property type="term" value="F:RNA methyltransferase activity"/>
    <property type="evidence" value="ECO:0007669"/>
    <property type="project" value="InterPro"/>
</dbReference>
<evidence type="ECO:0000313" key="9">
    <source>
        <dbReference type="EMBL" id="CAE8598415.1"/>
    </source>
</evidence>
<feature type="non-terminal residue" evidence="9">
    <location>
        <position position="1"/>
    </location>
</feature>
<dbReference type="SUPFAM" id="SSF75217">
    <property type="entry name" value="alpha/beta knot"/>
    <property type="match status" value="1"/>
</dbReference>
<evidence type="ECO:0000256" key="3">
    <source>
        <dbReference type="ARBA" id="ARBA00022679"/>
    </source>
</evidence>
<dbReference type="EMBL" id="CAJNNV010010253">
    <property type="protein sequence ID" value="CAE8598415.1"/>
    <property type="molecule type" value="Genomic_DNA"/>
</dbReference>
<comment type="caution">
    <text evidence="9">The sequence shown here is derived from an EMBL/GenBank/DDBJ whole genome shotgun (WGS) entry which is preliminary data.</text>
</comment>
<dbReference type="InterPro" id="IPR029026">
    <property type="entry name" value="tRNA_m1G_MTases_N"/>
</dbReference>
<dbReference type="GO" id="GO:0002938">
    <property type="term" value="P:tRNA guanine ribose methylation"/>
    <property type="evidence" value="ECO:0007669"/>
    <property type="project" value="TreeGrafter"/>
</dbReference>
<organism evidence="9 10">
    <name type="scientific">Polarella glacialis</name>
    <name type="common">Dinoflagellate</name>
    <dbReference type="NCBI Taxonomy" id="89957"/>
    <lineage>
        <taxon>Eukaryota</taxon>
        <taxon>Sar</taxon>
        <taxon>Alveolata</taxon>
        <taxon>Dinophyceae</taxon>
        <taxon>Suessiales</taxon>
        <taxon>Suessiaceae</taxon>
        <taxon>Polarella</taxon>
    </lineage>
</organism>
<evidence type="ECO:0000313" key="10">
    <source>
        <dbReference type="Proteomes" id="UP000654075"/>
    </source>
</evidence>
<protein>
    <recommendedName>
        <fullName evidence="8">tRNA/rRNA methyltransferase SpoU type domain-containing protein</fullName>
    </recommendedName>
</protein>
<dbReference type="PANTHER" id="PTHR43453">
    <property type="entry name" value="RRNA METHYLASE-LIKE"/>
    <property type="match status" value="1"/>
</dbReference>
<gene>
    <name evidence="9" type="ORF">PGLA1383_LOCUS16823</name>
</gene>
<dbReference type="GO" id="GO:0000049">
    <property type="term" value="F:tRNA binding"/>
    <property type="evidence" value="ECO:0007669"/>
    <property type="project" value="UniProtKB-KW"/>
</dbReference>
<proteinExistence type="predicted"/>
<evidence type="ECO:0000259" key="8">
    <source>
        <dbReference type="Pfam" id="PF00588"/>
    </source>
</evidence>
<evidence type="ECO:0000256" key="7">
    <source>
        <dbReference type="SAM" id="Phobius"/>
    </source>
</evidence>
<name>A0A813ED00_POLGL</name>
<dbReference type="SUPFAM" id="SSF57850">
    <property type="entry name" value="RING/U-box"/>
    <property type="match status" value="1"/>
</dbReference>
<dbReference type="InterPro" id="IPR029028">
    <property type="entry name" value="Alpha/beta_knot_MTases"/>
</dbReference>
<keyword evidence="4" id="KW-0949">S-adenosyl-L-methionine</keyword>
<evidence type="ECO:0000256" key="6">
    <source>
        <dbReference type="ARBA" id="ARBA00022884"/>
    </source>
</evidence>
<dbReference type="PANTHER" id="PTHR43453:SF1">
    <property type="entry name" value="TRNA_RRNA METHYLTRANSFERASE SPOU TYPE DOMAIN-CONTAINING PROTEIN"/>
    <property type="match status" value="1"/>
</dbReference>
<keyword evidence="3" id="KW-0808">Transferase</keyword>
<dbReference type="AlphaFoldDB" id="A0A813ED00"/>
<evidence type="ECO:0000256" key="1">
    <source>
        <dbReference type="ARBA" id="ARBA00022555"/>
    </source>
</evidence>
<feature type="domain" description="tRNA/rRNA methyltransferase SpoU type" evidence="8">
    <location>
        <begin position="170"/>
        <end position="324"/>
    </location>
</feature>
<dbReference type="Pfam" id="PF00588">
    <property type="entry name" value="SpoU_methylase"/>
    <property type="match status" value="1"/>
</dbReference>
<feature type="transmembrane region" description="Helical" evidence="7">
    <location>
        <begin position="813"/>
        <end position="839"/>
    </location>
</feature>
<sequence length="949" mass="102180">SALVRSSSELSATSFDAPVSAALVAASALGVATASALVRRRPLRCRPQARSGSRWFSEWKGNPPCADWVSDWEHWEWTKSAKASLRRAELRKGPLSHVQKQGLAMMTWQVKREQSAGADFQPELLDRIVNGEAVLPPGLGQQLAHELEELVDDGWVQRVNAILPQRTSSVRLVFDGPGSITNSWACMRTMDSFGVQVCDVVHWDTDSNAQRNEQFDKVLLSQPWVTVKRWPDMATCIAQLHAEGYLVLALDLAPGSEDLEALLPRLSSVNAEEARGHARLAVVIGNEIDGISPATRGLADLRGFLPMSGMSQSFNFSVACAVLLSLLDFHGFLRPGQLDTEECSALRLRWLLMACVEDGPQRDSAEQLLIATSSVSIATRARFNCHGVGVATATPTPWQLPRTPHGNCHAHPWQLPHLPVAIATPSSGNCHASPWQLPRPPVAIATPAHGNCHASPWQLPRPPVHCHAHPWQLPRLPVAIATPTRGNCHAHPWQLPRPPRGNCYAPPHPPRGNCHMFPTCRRQGVVCIDLLRISNLPGTGGRGNCHGDGERGNCHGEGVAIATGRAWQLPRGGRGNCHGEGVAIATGRAWQLPRGGRGNCHGEGVAIATGRAWQLPRGRRGNCHGEGVAIATGRAWQLPRAGRGNCHGQGVAIATGGRGNCHGEGVAVATGGFGSCHGVGVAVATGGFGSCHGWGVAVATGAWQLPRPGPTGFGPTGFGPTGSGPTGGMHNSTQGGTQGGTLTICALRHFNFAIPDPVPEGAANQVRRMRCPLAICCLAFLAAIIVQIWCGVTGWYLLSQKVVDECQPLHRWLLGYCIALTMVPFCFAIAGPLVVWWAADGSLIRSSLPETCHRANPELWDFVDQVMLLSLVTCALLLMAFLFLWFVRRQASRMQLLWGHSGPTLQAVINCILEAPRPQVLAGSECSICLESEERSRWRDLPCGHIFHQ</sequence>
<dbReference type="Gene3D" id="3.40.1280.10">
    <property type="match status" value="1"/>
</dbReference>
<dbReference type="InterPro" id="IPR033671">
    <property type="entry name" value="TrmH"/>
</dbReference>
<feature type="transmembrane region" description="Helical" evidence="7">
    <location>
        <begin position="866"/>
        <end position="887"/>
    </location>
</feature>
<evidence type="ECO:0000256" key="5">
    <source>
        <dbReference type="ARBA" id="ARBA00022694"/>
    </source>
</evidence>
<keyword evidence="7" id="KW-1133">Transmembrane helix</keyword>